<evidence type="ECO:0000256" key="1">
    <source>
        <dbReference type="SAM" id="SignalP"/>
    </source>
</evidence>
<dbReference type="InterPro" id="IPR008969">
    <property type="entry name" value="CarboxyPept-like_regulatory"/>
</dbReference>
<keyword evidence="3" id="KW-0121">Carboxypeptidase</keyword>
<feature type="signal peptide" evidence="1">
    <location>
        <begin position="1"/>
        <end position="35"/>
    </location>
</feature>
<evidence type="ECO:0000313" key="4">
    <source>
        <dbReference type="Proteomes" id="UP000245667"/>
    </source>
</evidence>
<feature type="chain" id="PRO_5016399811" evidence="1">
    <location>
        <begin position="36"/>
        <end position="443"/>
    </location>
</feature>
<evidence type="ECO:0000313" key="2">
    <source>
        <dbReference type="EMBL" id="MBD1259114.1"/>
    </source>
</evidence>
<accession>A0A316ENX1</accession>
<dbReference type="EMBL" id="QGGQ01000002">
    <property type="protein sequence ID" value="PWK24670.1"/>
    <property type="molecule type" value="Genomic_DNA"/>
</dbReference>
<evidence type="ECO:0000313" key="3">
    <source>
        <dbReference type="EMBL" id="PWK24670.1"/>
    </source>
</evidence>
<name>A0A316ENX1_9FLAO</name>
<evidence type="ECO:0000313" key="5">
    <source>
        <dbReference type="Proteomes" id="UP000651837"/>
    </source>
</evidence>
<reference evidence="3 4" key="1">
    <citation type="submission" date="2018-05" db="EMBL/GenBank/DDBJ databases">
        <title>Genomic Encyclopedia of Archaeal and Bacterial Type Strains, Phase II (KMG-II): from individual species to whole genera.</title>
        <authorList>
            <person name="Goeker M."/>
        </authorList>
    </citation>
    <scope>NUCLEOTIDE SEQUENCE [LARGE SCALE GENOMIC DNA]</scope>
    <source>
        <strain evidence="3 4">DSM 23514</strain>
    </source>
</reference>
<dbReference type="EMBL" id="JACWLN010000001">
    <property type="protein sequence ID" value="MBD1259114.1"/>
    <property type="molecule type" value="Genomic_DNA"/>
</dbReference>
<keyword evidence="3" id="KW-0378">Hydrolase</keyword>
<keyword evidence="3" id="KW-0645">Protease</keyword>
<dbReference type="Proteomes" id="UP000651837">
    <property type="component" value="Unassembled WGS sequence"/>
</dbReference>
<protein>
    <submittedName>
        <fullName evidence="3">Carboxypeptidase-like protein</fullName>
    </submittedName>
    <submittedName>
        <fullName evidence="2">Carboxypeptidase-like regulatory domain-containing protein</fullName>
    </submittedName>
</protein>
<dbReference type="SUPFAM" id="SSF49464">
    <property type="entry name" value="Carboxypeptidase regulatory domain-like"/>
    <property type="match status" value="1"/>
</dbReference>
<proteinExistence type="predicted"/>
<keyword evidence="5" id="KW-1185">Reference proteome</keyword>
<dbReference type="RefSeq" id="WP_109649222.1">
    <property type="nucleotide sequence ID" value="NZ_JACWLN010000001.1"/>
</dbReference>
<reference evidence="2 5" key="2">
    <citation type="submission" date="2020-07" db="EMBL/GenBank/DDBJ databases">
        <title>The draft genome sequence of Maribacter polysiphoniae KCTC 22021.</title>
        <authorList>
            <person name="Mu L."/>
        </authorList>
    </citation>
    <scope>NUCLEOTIDE SEQUENCE [LARGE SCALE GENOMIC DNA]</scope>
    <source>
        <strain evidence="2 5">KCTC 22021</strain>
    </source>
</reference>
<organism evidence="3 4">
    <name type="scientific">Maribacter polysiphoniae</name>
    <dbReference type="NCBI Taxonomy" id="429344"/>
    <lineage>
        <taxon>Bacteria</taxon>
        <taxon>Pseudomonadati</taxon>
        <taxon>Bacteroidota</taxon>
        <taxon>Flavobacteriia</taxon>
        <taxon>Flavobacteriales</taxon>
        <taxon>Flavobacteriaceae</taxon>
        <taxon>Maribacter</taxon>
    </lineage>
</organism>
<dbReference type="OrthoDB" id="1413766at2"/>
<sequence>MKNKRLFRSRKAFNTILLCFFLIGLLGMPKASAFAQEVPEQEMNYKQFKGKIMDAESKKPLVFATLTVEGTNISTISNTEGEFALKVPTSMKEGKVTVAFLGYKNKSIPLSQFKEDNNKIYMDVFVEALGEVSLSVPKNAEELVRETLKRRGENYFDDPTLMTAFYRETIKRRKKNVSLSEAVVNIYKTPYNSNKKDGVKLYKARKSTDYSKLDTVALKLQGGPYNALYVDIMKYPEYIFHEKSLSKYNFSFEQSTRVDNRQIYVIDFKQKPNIEEQLYSGKLYIDAERKILTSAIYSLNITDKYEAAKLFVRKKPANAKVWPNKVAYRVDYREKDGKWYYGYSNVLLEFKIDWDKKLFNSVYSLSCEMAVTDWEKNLTNEMPRARDRIKTSIILGDEAVGFADPDFWGEYNIIEPEKSIESAIKKIQRQLKKSKSGDGSPAP</sequence>
<dbReference type="GO" id="GO:0004180">
    <property type="term" value="F:carboxypeptidase activity"/>
    <property type="evidence" value="ECO:0007669"/>
    <property type="project" value="UniProtKB-KW"/>
</dbReference>
<dbReference type="AlphaFoldDB" id="A0A316ENX1"/>
<dbReference type="Gene3D" id="2.60.40.1120">
    <property type="entry name" value="Carboxypeptidase-like, regulatory domain"/>
    <property type="match status" value="1"/>
</dbReference>
<gene>
    <name evidence="2" type="ORF">HZY62_00820</name>
    <name evidence="3" type="ORF">LX92_01035</name>
</gene>
<keyword evidence="1" id="KW-0732">Signal</keyword>
<dbReference type="Proteomes" id="UP000245667">
    <property type="component" value="Unassembled WGS sequence"/>
</dbReference>
<comment type="caution">
    <text evidence="3">The sequence shown here is derived from an EMBL/GenBank/DDBJ whole genome shotgun (WGS) entry which is preliminary data.</text>
</comment>
<dbReference type="Pfam" id="PF13715">
    <property type="entry name" value="CarbopepD_reg_2"/>
    <property type="match status" value="1"/>
</dbReference>